<keyword evidence="3" id="KW-1185">Reference proteome</keyword>
<protein>
    <recommendedName>
        <fullName evidence="1">DZIP3-like HEPN domain-containing protein</fullName>
    </recommendedName>
</protein>
<organism evidence="2 3">
    <name type="scientific">Mytilus edulis</name>
    <name type="common">Blue mussel</name>
    <dbReference type="NCBI Taxonomy" id="6550"/>
    <lineage>
        <taxon>Eukaryota</taxon>
        <taxon>Metazoa</taxon>
        <taxon>Spiralia</taxon>
        <taxon>Lophotrochozoa</taxon>
        <taxon>Mollusca</taxon>
        <taxon>Bivalvia</taxon>
        <taxon>Autobranchia</taxon>
        <taxon>Pteriomorphia</taxon>
        <taxon>Mytilida</taxon>
        <taxon>Mytiloidea</taxon>
        <taxon>Mytilidae</taxon>
        <taxon>Mytilinae</taxon>
        <taxon>Mytilus</taxon>
    </lineage>
</organism>
<accession>A0A8S3PYS4</accession>
<sequence>MKLVRLILVIAKDVFVEVLIGRFPGADYGNALIGMKGRLSPFLNVAQRQKIFSRSLKIHRFSSKWLGNDPEENDRTPSANIDRIRIAKNTIVSHSSSFSIGYTCFNNKWKAMRQCCVELGGEKFGVTIDSLLTSSFNCDSEQQISELVRNLKENDLQFERSLYKIEDLIRQLIDSIHRGQSCEERETTTHIEECKRNTIDRWVKHINRGNTADNARSECKMKSLELANVIKVLEIPIELGPDRKLNTQMLLSKELLRFYNVKHYWNDAVMNVIKLQSRLSMERQEEEKQKDDTVKSLKSDLQKKVSTIESIFSQVDMESVFLYHIDNEEYKDDKPEDELTDIIYKRENENMSDKDTVDKTVSGVEEDLENVQNYQQKTKLDDERLVKTITREKNLASL</sequence>
<evidence type="ECO:0000313" key="2">
    <source>
        <dbReference type="EMBL" id="CAG2188644.1"/>
    </source>
</evidence>
<feature type="domain" description="DZIP3-like HEPN" evidence="1">
    <location>
        <begin position="68"/>
        <end position="143"/>
    </location>
</feature>
<evidence type="ECO:0000313" key="3">
    <source>
        <dbReference type="Proteomes" id="UP000683360"/>
    </source>
</evidence>
<dbReference type="EMBL" id="CAJPWZ010000272">
    <property type="protein sequence ID" value="CAG2188644.1"/>
    <property type="molecule type" value="Genomic_DNA"/>
</dbReference>
<comment type="caution">
    <text evidence="2">The sequence shown here is derived from an EMBL/GenBank/DDBJ whole genome shotgun (WGS) entry which is preliminary data.</text>
</comment>
<dbReference type="InterPro" id="IPR041249">
    <property type="entry name" value="HEPN_DZIP3"/>
</dbReference>
<dbReference type="Pfam" id="PF18738">
    <property type="entry name" value="HEPN_DZIP3"/>
    <property type="match status" value="1"/>
</dbReference>
<dbReference type="AlphaFoldDB" id="A0A8S3PYS4"/>
<name>A0A8S3PYS4_MYTED</name>
<gene>
    <name evidence="2" type="ORF">MEDL_4096</name>
</gene>
<dbReference type="Proteomes" id="UP000683360">
    <property type="component" value="Unassembled WGS sequence"/>
</dbReference>
<reference evidence="2" key="1">
    <citation type="submission" date="2021-03" db="EMBL/GenBank/DDBJ databases">
        <authorList>
            <person name="Bekaert M."/>
        </authorList>
    </citation>
    <scope>NUCLEOTIDE SEQUENCE</scope>
</reference>
<evidence type="ECO:0000259" key="1">
    <source>
        <dbReference type="Pfam" id="PF18738"/>
    </source>
</evidence>
<proteinExistence type="predicted"/>